<dbReference type="Gramene" id="ERN18118">
    <property type="protein sequence ID" value="ERN18118"/>
    <property type="gene ID" value="AMTR_s00054p00027360"/>
</dbReference>
<gene>
    <name evidence="2" type="ORF">AMTR_s00054p00027360</name>
</gene>
<reference evidence="3" key="1">
    <citation type="journal article" date="2013" name="Science">
        <title>The Amborella genome and the evolution of flowering plants.</title>
        <authorList>
            <consortium name="Amborella Genome Project"/>
        </authorList>
    </citation>
    <scope>NUCLEOTIDE SEQUENCE [LARGE SCALE GENOMIC DNA]</scope>
</reference>
<dbReference type="EMBL" id="KI392271">
    <property type="protein sequence ID" value="ERN18118.1"/>
    <property type="molecule type" value="Genomic_DNA"/>
</dbReference>
<protein>
    <submittedName>
        <fullName evidence="2">Uncharacterized protein</fullName>
    </submittedName>
</protein>
<evidence type="ECO:0000256" key="1">
    <source>
        <dbReference type="SAM" id="MobiDB-lite"/>
    </source>
</evidence>
<evidence type="ECO:0000313" key="3">
    <source>
        <dbReference type="Proteomes" id="UP000017836"/>
    </source>
</evidence>
<name>U5DCJ5_AMBTC</name>
<organism evidence="2 3">
    <name type="scientific">Amborella trichopoda</name>
    <dbReference type="NCBI Taxonomy" id="13333"/>
    <lineage>
        <taxon>Eukaryota</taxon>
        <taxon>Viridiplantae</taxon>
        <taxon>Streptophyta</taxon>
        <taxon>Embryophyta</taxon>
        <taxon>Tracheophyta</taxon>
        <taxon>Spermatophyta</taxon>
        <taxon>Magnoliopsida</taxon>
        <taxon>Amborellales</taxon>
        <taxon>Amborellaceae</taxon>
        <taxon>Amborella</taxon>
    </lineage>
</organism>
<accession>U5DCJ5</accession>
<keyword evidence="3" id="KW-1185">Reference proteome</keyword>
<feature type="region of interest" description="Disordered" evidence="1">
    <location>
        <begin position="32"/>
        <end position="103"/>
    </location>
</feature>
<dbReference type="AlphaFoldDB" id="U5DCJ5"/>
<feature type="compositionally biased region" description="Basic and acidic residues" evidence="1">
    <location>
        <begin position="32"/>
        <end position="58"/>
    </location>
</feature>
<dbReference type="Proteomes" id="UP000017836">
    <property type="component" value="Unassembled WGS sequence"/>
</dbReference>
<evidence type="ECO:0000313" key="2">
    <source>
        <dbReference type="EMBL" id="ERN18118.1"/>
    </source>
</evidence>
<proteinExistence type="predicted"/>
<sequence>MGQRYIPEPWINLKFQRLPQSSKGATAMETVRHQRERERLKEGSSNEAKRGKLSERRYTFGGSNGAASMGQQRGRLIERRHSLGCPISDRGLQQQRGRLERAR</sequence>
<dbReference type="HOGENOM" id="CLU_2267397_0_0_1"/>